<organism evidence="1 2">
    <name type="scientific">Mycobacterium bourgelatii</name>
    <dbReference type="NCBI Taxonomy" id="1273442"/>
    <lineage>
        <taxon>Bacteria</taxon>
        <taxon>Bacillati</taxon>
        <taxon>Actinomycetota</taxon>
        <taxon>Actinomycetes</taxon>
        <taxon>Mycobacteriales</taxon>
        <taxon>Mycobacteriaceae</taxon>
        <taxon>Mycobacterium</taxon>
    </lineage>
</organism>
<dbReference type="Proteomes" id="UP000465360">
    <property type="component" value="Unassembled WGS sequence"/>
</dbReference>
<accession>A0A7I9YJQ2</accession>
<evidence type="ECO:0000313" key="1">
    <source>
        <dbReference type="EMBL" id="GFG88914.1"/>
    </source>
</evidence>
<sequence>MARNHTTYDAAAALIDAADGPNQGPAVNADTAAWYELAADCSPAASAAHASAATNIGPDPGPAYIRAELISGG</sequence>
<proteinExistence type="predicted"/>
<protein>
    <submittedName>
        <fullName evidence="1">Uncharacterized protein</fullName>
    </submittedName>
</protein>
<name>A0A7I9YJQ2_MYCBU</name>
<dbReference type="EMBL" id="BLKZ01000001">
    <property type="protein sequence ID" value="GFG88914.1"/>
    <property type="molecule type" value="Genomic_DNA"/>
</dbReference>
<gene>
    <name evidence="1" type="ORF">MBOU_09560</name>
</gene>
<evidence type="ECO:0000313" key="2">
    <source>
        <dbReference type="Proteomes" id="UP000465360"/>
    </source>
</evidence>
<keyword evidence="2" id="KW-1185">Reference proteome</keyword>
<comment type="caution">
    <text evidence="1">The sequence shown here is derived from an EMBL/GenBank/DDBJ whole genome shotgun (WGS) entry which is preliminary data.</text>
</comment>
<reference evidence="1 2" key="1">
    <citation type="journal article" date="2019" name="Emerg. Microbes Infect.">
        <title>Comprehensive subspecies identification of 175 nontuberculous mycobacteria species based on 7547 genomic profiles.</title>
        <authorList>
            <person name="Matsumoto Y."/>
            <person name="Kinjo T."/>
            <person name="Motooka D."/>
            <person name="Nabeya D."/>
            <person name="Jung N."/>
            <person name="Uechi K."/>
            <person name="Horii T."/>
            <person name="Iida T."/>
            <person name="Fujita J."/>
            <person name="Nakamura S."/>
        </authorList>
    </citation>
    <scope>NUCLEOTIDE SEQUENCE [LARGE SCALE GENOMIC DNA]</scope>
    <source>
        <strain evidence="1 2">JCM 30725</strain>
    </source>
</reference>
<dbReference type="AlphaFoldDB" id="A0A7I9YJQ2"/>